<proteinExistence type="predicted"/>
<dbReference type="OrthoDB" id="3182995at2759"/>
<reference evidence="1" key="1">
    <citation type="submission" date="2018-04" db="EMBL/GenBank/DDBJ databases">
        <title>Whole genome sequencing of Hypsizygus marmoreus.</title>
        <authorList>
            <person name="Choi I.-G."/>
            <person name="Min B."/>
            <person name="Kim J.-G."/>
            <person name="Kim S."/>
            <person name="Oh Y.-L."/>
            <person name="Kong W.-S."/>
            <person name="Park H."/>
            <person name="Jeong J."/>
            <person name="Song E.-S."/>
        </authorList>
    </citation>
    <scope>NUCLEOTIDE SEQUENCE [LARGE SCALE GENOMIC DNA]</scope>
    <source>
        <strain evidence="1">51987-8</strain>
    </source>
</reference>
<evidence type="ECO:0000313" key="2">
    <source>
        <dbReference type="Proteomes" id="UP000076154"/>
    </source>
</evidence>
<dbReference type="Proteomes" id="UP000076154">
    <property type="component" value="Unassembled WGS sequence"/>
</dbReference>
<gene>
    <name evidence="1" type="ORF">Hypma_006339</name>
</gene>
<organism evidence="1 2">
    <name type="scientific">Hypsizygus marmoreus</name>
    <name type="common">White beech mushroom</name>
    <name type="synonym">Agaricus marmoreus</name>
    <dbReference type="NCBI Taxonomy" id="39966"/>
    <lineage>
        <taxon>Eukaryota</taxon>
        <taxon>Fungi</taxon>
        <taxon>Dikarya</taxon>
        <taxon>Basidiomycota</taxon>
        <taxon>Agaricomycotina</taxon>
        <taxon>Agaricomycetes</taxon>
        <taxon>Agaricomycetidae</taxon>
        <taxon>Agaricales</taxon>
        <taxon>Tricholomatineae</taxon>
        <taxon>Lyophyllaceae</taxon>
        <taxon>Hypsizygus</taxon>
    </lineage>
</organism>
<comment type="caution">
    <text evidence="1">The sequence shown here is derived from an EMBL/GenBank/DDBJ whole genome shotgun (WGS) entry which is preliminary data.</text>
</comment>
<dbReference type="AlphaFoldDB" id="A0A369K5S2"/>
<dbReference type="InParanoid" id="A0A369K5S2"/>
<protein>
    <recommendedName>
        <fullName evidence="3">Protein kinase domain-containing protein</fullName>
    </recommendedName>
</protein>
<evidence type="ECO:0008006" key="3">
    <source>
        <dbReference type="Google" id="ProtNLM"/>
    </source>
</evidence>
<evidence type="ECO:0000313" key="1">
    <source>
        <dbReference type="EMBL" id="RDB26246.1"/>
    </source>
</evidence>
<name>A0A369K5S2_HYPMA</name>
<accession>A0A369K5S2</accession>
<dbReference type="EMBL" id="LUEZ02000040">
    <property type="protein sequence ID" value="RDB26246.1"/>
    <property type="molecule type" value="Genomic_DNA"/>
</dbReference>
<sequence>MAPPTAAATTPGQRLDELATDSPIALLAFSSMTIHGLASYKGTQVPFTLHRSTSFPSRRITSVDTVVCGEMEEWDSMPLPVGKPHLELELGEFLDDGRIGFAYVARVVAILDRPGGAPVSNPSLELSTELVVKLVRPTNCRSLAREAWFYERLPELEGFQGAVVPLCYGFFTAMTTAMQRPPPAPLEIKPWIDKHTKHAPVDFRGVTRKYGDELPDDYAVDRYYDDGRMCRTDSPWYEWRPDPKNPLLGVLVLEKLGETYSHEVFDTDRRSRKDVADLIDDLSAVAVKHHDFKFNNVVRALTNVVCPRHGYAHRWRVIDFDKSEKWAKTIPADVEHFTRLMRLVYVKTNYNEFPDNFWGSFTGY</sequence>
<keyword evidence="2" id="KW-1185">Reference proteome</keyword>